<dbReference type="GO" id="GO:0005975">
    <property type="term" value="P:carbohydrate metabolic process"/>
    <property type="evidence" value="ECO:0007669"/>
    <property type="project" value="InterPro"/>
</dbReference>
<dbReference type="InterPro" id="IPR054363">
    <property type="entry name" value="GH95_cat"/>
</dbReference>
<dbReference type="InterPro" id="IPR049053">
    <property type="entry name" value="AFCA-like_C"/>
</dbReference>
<proteinExistence type="predicted"/>
<dbReference type="GO" id="GO:0004560">
    <property type="term" value="F:alpha-L-fucosidase activity"/>
    <property type="evidence" value="ECO:0007669"/>
    <property type="project" value="InterPro"/>
</dbReference>
<evidence type="ECO:0000313" key="5">
    <source>
        <dbReference type="Proteomes" id="UP000175968"/>
    </source>
</evidence>
<name>A0AAC9I920_9FLAO</name>
<dbReference type="InterPro" id="IPR008928">
    <property type="entry name" value="6-hairpin_glycosidase_sf"/>
</dbReference>
<dbReference type="Pfam" id="PF22124">
    <property type="entry name" value="Glyco_hydro_95_cat"/>
    <property type="match status" value="1"/>
</dbReference>
<keyword evidence="4" id="KW-0378">Hydrolase</keyword>
<organism evidence="4 5">
    <name type="scientific">Flavobacterium gilvum</name>
    <dbReference type="NCBI Taxonomy" id="1492737"/>
    <lineage>
        <taxon>Bacteria</taxon>
        <taxon>Pseudomonadati</taxon>
        <taxon>Bacteroidota</taxon>
        <taxon>Flavobacteriia</taxon>
        <taxon>Flavobacteriales</taxon>
        <taxon>Flavobacteriaceae</taxon>
        <taxon>Flavobacterium</taxon>
    </lineage>
</organism>
<evidence type="ECO:0000259" key="2">
    <source>
        <dbReference type="Pfam" id="PF21307"/>
    </source>
</evidence>
<feature type="domain" description="Alpha fucosidase A-like C-terminal" evidence="2">
    <location>
        <begin position="666"/>
        <end position="732"/>
    </location>
</feature>
<dbReference type="PANTHER" id="PTHR31084:SF19">
    <property type="entry name" value="GLYCOSYL HYDROLASE FAMILY 95 N-TERMINAL DOMAIN-CONTAINING PROTEIN"/>
    <property type="match status" value="1"/>
</dbReference>
<dbReference type="RefSeq" id="WP_051877679.1">
    <property type="nucleotide sequence ID" value="NZ_CP017479.1"/>
</dbReference>
<dbReference type="PANTHER" id="PTHR31084">
    <property type="entry name" value="ALPHA-L-FUCOSIDASE 2"/>
    <property type="match status" value="1"/>
</dbReference>
<keyword evidence="5" id="KW-1185">Reference proteome</keyword>
<dbReference type="KEGG" id="fgl:EM308_14245"/>
<feature type="domain" description="Glycosyl hydrolase family 95 N-terminal" evidence="1">
    <location>
        <begin position="91"/>
        <end position="230"/>
    </location>
</feature>
<evidence type="ECO:0000259" key="1">
    <source>
        <dbReference type="Pfam" id="PF14498"/>
    </source>
</evidence>
<dbReference type="AlphaFoldDB" id="A0AAC9I920"/>
<dbReference type="InterPro" id="IPR027414">
    <property type="entry name" value="GH95_N_dom"/>
</dbReference>
<evidence type="ECO:0000313" key="4">
    <source>
        <dbReference type="EMBL" id="AOW10562.1"/>
    </source>
</evidence>
<sequence length="751" mass="84395">MKKIKSFLLLIVMLFVGHISLAQKNEPVKIWYQKPAVKWFAEALPIGNGRLGAMFFGGVEHEVIQFNEQSLWSGDNNWDGKYETGDHGFGSYRNFGEITIDFTNKGNFSDYSRSLDISSGIHQTNFTMNGAIISREGFASYPDQVMVFEYKANKKSVFSGSIALGSAQGASSKASGNSISFEGEMPNNLKYAAKLSVQNKGGKVWVEGTKLIFEKCNSLVLILDARTNYKPDYKSNWRGSDPMPLIEKELLAAEAKGYKKLREAHVKDLNGLLSRVNINIGSSDAATSILPTNERLKKYAAGGVDPDLEETMFQYGRYLLASSSRPGGLPANLQGLWNDSNKPAWASDYHNNINIQMNYWAAESTNLSECQLPLIDFIVAAQEPCRIATRKAFGEKTRGWTARTSQNIFGGNGWEWNIPASAWYAQHVYEHWAFIKDNNYLRQTAYPIIKEICEYWEDNLKTMPDGQLMVPNGWSPEHGPREDGVMMDQQLVWDLFQNYLDASKALGIDVDYQKKVADMQARLASNKIGKWGQLQEWQTDRDDPNDEHRHTSHLFAVYPGRQISISTTPEFAKAAIISLRSRSGNFGKNENTPFTVESTVGDSRRSWTWPWRCALWARLGEGDRAEIMLRGLLKYNTLPNLFCNHPPFQLDGNFGISAAMTEMLIQSQTDKIQLLPALPKAWKNGEANGLCARGGFEVDMKWKDGKLESVKLFSKVGGVCKLQNGNNVIEIKTQPGGRYLLNAELKETFKK</sequence>
<feature type="domain" description="Glycosyl hydrolase family 95 N-terminal" evidence="1">
    <location>
        <begin position="30"/>
        <end position="80"/>
    </location>
</feature>
<protein>
    <submittedName>
        <fullName evidence="4">Glycosyl hydrolase</fullName>
    </submittedName>
</protein>
<dbReference type="EMBL" id="CP017479">
    <property type="protein sequence ID" value="AOW10562.1"/>
    <property type="molecule type" value="Genomic_DNA"/>
</dbReference>
<evidence type="ECO:0000259" key="3">
    <source>
        <dbReference type="Pfam" id="PF22124"/>
    </source>
</evidence>
<dbReference type="SUPFAM" id="SSF48208">
    <property type="entry name" value="Six-hairpin glycosidases"/>
    <property type="match status" value="1"/>
</dbReference>
<reference evidence="4 5" key="1">
    <citation type="submission" date="2016-10" db="EMBL/GenBank/DDBJ databases">
        <title>Flavobacterium gilvum sp. nov., isolated from stream water.</title>
        <authorList>
            <person name="Shin S.-K."/>
            <person name="Cho Y.-J."/>
            <person name="Yi H."/>
        </authorList>
    </citation>
    <scope>NUCLEOTIDE SEQUENCE [LARGE SCALE GENOMIC DNA]</scope>
    <source>
        <strain evidence="4 5">EM1308</strain>
    </source>
</reference>
<dbReference type="InterPro" id="IPR016518">
    <property type="entry name" value="Alpha-L-fucosidase"/>
</dbReference>
<dbReference type="Pfam" id="PF21307">
    <property type="entry name" value="Glyco_hydro_95_C"/>
    <property type="match status" value="1"/>
</dbReference>
<dbReference type="Proteomes" id="UP000175968">
    <property type="component" value="Chromosome"/>
</dbReference>
<dbReference type="PIRSF" id="PIRSF007663">
    <property type="entry name" value="UCP007663"/>
    <property type="match status" value="1"/>
</dbReference>
<accession>A0AAC9I920</accession>
<dbReference type="InterPro" id="IPR012341">
    <property type="entry name" value="6hp_glycosidase-like_sf"/>
</dbReference>
<dbReference type="Pfam" id="PF14498">
    <property type="entry name" value="Glyco_hyd_65N_2"/>
    <property type="match status" value="2"/>
</dbReference>
<gene>
    <name evidence="4" type="ORF">EM308_14245</name>
</gene>
<feature type="domain" description="Glycosyl hydrolase family 95 catalytic" evidence="3">
    <location>
        <begin position="257"/>
        <end position="664"/>
    </location>
</feature>
<dbReference type="Gene3D" id="1.50.10.10">
    <property type="match status" value="1"/>
</dbReference>